<evidence type="ECO:0000256" key="5">
    <source>
        <dbReference type="ARBA" id="ARBA00022857"/>
    </source>
</evidence>
<dbReference type="GO" id="GO:0005789">
    <property type="term" value="C:endoplasmic reticulum membrane"/>
    <property type="evidence" value="ECO:0007669"/>
    <property type="project" value="UniProtKB-SubCell"/>
</dbReference>
<dbReference type="Pfam" id="PF02544">
    <property type="entry name" value="Steroid_dh"/>
    <property type="match status" value="1"/>
</dbReference>
<dbReference type="RefSeq" id="XP_018270591.1">
    <property type="nucleotide sequence ID" value="XM_018412815.1"/>
</dbReference>
<dbReference type="GO" id="GO:0016627">
    <property type="term" value="F:oxidoreductase activity, acting on the CH-CH group of donors"/>
    <property type="evidence" value="ECO:0007669"/>
    <property type="project" value="InterPro"/>
</dbReference>
<dbReference type="OMA" id="ATMPIFN"/>
<dbReference type="Proteomes" id="UP000053890">
    <property type="component" value="Unassembled WGS sequence"/>
</dbReference>
<name>A0A194S1S0_RHOGW</name>
<dbReference type="AlphaFoldDB" id="A0A194S1S0"/>
<gene>
    <name evidence="12" type="ORF">RHOBADRAFT_28101</name>
</gene>
<keyword evidence="6 10" id="KW-1133">Transmembrane helix</keyword>
<dbReference type="OrthoDB" id="540503at2759"/>
<dbReference type="GO" id="GO:0042761">
    <property type="term" value="P:very long-chain fatty acid biosynthetic process"/>
    <property type="evidence" value="ECO:0007669"/>
    <property type="project" value="TreeGrafter"/>
</dbReference>
<accession>A0A194S1S0</accession>
<dbReference type="InterPro" id="IPR039357">
    <property type="entry name" value="SRD5A/TECR"/>
</dbReference>
<dbReference type="SUPFAM" id="SSF54236">
    <property type="entry name" value="Ubiquitin-like"/>
    <property type="match status" value="1"/>
</dbReference>
<evidence type="ECO:0000256" key="6">
    <source>
        <dbReference type="ARBA" id="ARBA00022989"/>
    </source>
</evidence>
<evidence type="ECO:0000256" key="9">
    <source>
        <dbReference type="ARBA" id="ARBA00023136"/>
    </source>
</evidence>
<evidence type="ECO:0000256" key="7">
    <source>
        <dbReference type="ARBA" id="ARBA00023002"/>
    </source>
</evidence>
<evidence type="ECO:0000313" key="13">
    <source>
        <dbReference type="Proteomes" id="UP000053890"/>
    </source>
</evidence>
<feature type="transmembrane region" description="Helical" evidence="10">
    <location>
        <begin position="194"/>
        <end position="217"/>
    </location>
</feature>
<organism evidence="12 13">
    <name type="scientific">Rhodotorula graminis (strain WP1)</name>
    <dbReference type="NCBI Taxonomy" id="578459"/>
    <lineage>
        <taxon>Eukaryota</taxon>
        <taxon>Fungi</taxon>
        <taxon>Dikarya</taxon>
        <taxon>Basidiomycota</taxon>
        <taxon>Pucciniomycotina</taxon>
        <taxon>Microbotryomycetes</taxon>
        <taxon>Sporidiobolales</taxon>
        <taxon>Sporidiobolaceae</taxon>
        <taxon>Rhodotorula</taxon>
    </lineage>
</organism>
<dbReference type="Pfam" id="PF00240">
    <property type="entry name" value="ubiquitin"/>
    <property type="match status" value="1"/>
</dbReference>
<keyword evidence="7" id="KW-0560">Oxidoreductase</keyword>
<dbReference type="PROSITE" id="PS50244">
    <property type="entry name" value="S5A_REDUCTASE"/>
    <property type="match status" value="1"/>
</dbReference>
<keyword evidence="13" id="KW-1185">Reference proteome</keyword>
<keyword evidence="5" id="KW-0521">NADP</keyword>
<evidence type="ECO:0000256" key="8">
    <source>
        <dbReference type="ARBA" id="ARBA00023098"/>
    </source>
</evidence>
<keyword evidence="8" id="KW-0443">Lipid metabolism</keyword>
<keyword evidence="9 10" id="KW-0472">Membrane</keyword>
<evidence type="ECO:0000313" key="12">
    <source>
        <dbReference type="EMBL" id="KPV74542.1"/>
    </source>
</evidence>
<dbReference type="InterPro" id="IPR000626">
    <property type="entry name" value="Ubiquitin-like_dom"/>
</dbReference>
<dbReference type="GeneID" id="28973264"/>
<feature type="transmembrane region" description="Helical" evidence="10">
    <location>
        <begin position="258"/>
        <end position="278"/>
    </location>
</feature>
<keyword evidence="4 10" id="KW-0812">Transmembrane</keyword>
<feature type="domain" description="Ubiquitin-like" evidence="11">
    <location>
        <begin position="1"/>
        <end position="75"/>
    </location>
</feature>
<evidence type="ECO:0000256" key="1">
    <source>
        <dbReference type="ARBA" id="ARBA00004477"/>
    </source>
</evidence>
<keyword evidence="3" id="KW-0444">Lipid biosynthesis</keyword>
<feature type="transmembrane region" description="Helical" evidence="10">
    <location>
        <begin position="161"/>
        <end position="179"/>
    </location>
</feature>
<dbReference type="PROSITE" id="PS50053">
    <property type="entry name" value="UBIQUITIN_2"/>
    <property type="match status" value="1"/>
</dbReference>
<dbReference type="Gene3D" id="3.10.20.90">
    <property type="entry name" value="Phosphatidylinositol 3-kinase Catalytic Subunit, Chain A, domain 1"/>
    <property type="match status" value="1"/>
</dbReference>
<evidence type="ECO:0000256" key="2">
    <source>
        <dbReference type="ARBA" id="ARBA00007742"/>
    </source>
</evidence>
<sequence>MRVTVKPRSSKPSSRFPLSLDLAGSQPTVGSLKSAIANKAKVNVHRQRITTSDKKVLDDDDRSLADYGVRDGDSLDFKDLGPQVAWKTVFLTEYFGPLFIHPAFFFGSKLFYRQQFQHSRMQQVALVLVLLHYAKRELETLFVHRFSSATMPILNLFKNSGHYWGLSGVLLAVPLYGPWNGAAKLAGTVQDGNAWLYGWTALWVYAELSNLVTHLNLASLRPKGTKARAIPTGYGFDSVSCANYWFESVAWLAYTGLTLNWAAAFFSAVAIGQMYIWALKKHRRYRKEFGDKYPRGRKAMFPYLA</sequence>
<protein>
    <recommendedName>
        <fullName evidence="11">Ubiquitin-like domain-containing protein</fullName>
    </recommendedName>
</protein>
<dbReference type="InterPro" id="IPR029071">
    <property type="entry name" value="Ubiquitin-like_domsf"/>
</dbReference>
<reference evidence="12 13" key="1">
    <citation type="journal article" date="2015" name="Front. Microbiol.">
        <title>Genome sequence of the plant growth promoting endophytic yeast Rhodotorula graminis WP1.</title>
        <authorList>
            <person name="Firrincieli A."/>
            <person name="Otillar R."/>
            <person name="Salamov A."/>
            <person name="Schmutz J."/>
            <person name="Khan Z."/>
            <person name="Redman R.S."/>
            <person name="Fleck N.D."/>
            <person name="Lindquist E."/>
            <person name="Grigoriev I.V."/>
            <person name="Doty S.L."/>
        </authorList>
    </citation>
    <scope>NUCLEOTIDE SEQUENCE [LARGE SCALE GENOMIC DNA]</scope>
    <source>
        <strain evidence="12 13">WP1</strain>
    </source>
</reference>
<evidence type="ECO:0000256" key="3">
    <source>
        <dbReference type="ARBA" id="ARBA00022516"/>
    </source>
</evidence>
<dbReference type="STRING" id="578459.A0A194S1S0"/>
<dbReference type="PANTHER" id="PTHR10556:SF28">
    <property type="entry name" value="VERY-LONG-CHAIN ENOYL-COA REDUCTASE"/>
    <property type="match status" value="1"/>
</dbReference>
<evidence type="ECO:0000256" key="4">
    <source>
        <dbReference type="ARBA" id="ARBA00022692"/>
    </source>
</evidence>
<dbReference type="EMBL" id="KQ474080">
    <property type="protein sequence ID" value="KPV74542.1"/>
    <property type="molecule type" value="Genomic_DNA"/>
</dbReference>
<dbReference type="SMART" id="SM00213">
    <property type="entry name" value="UBQ"/>
    <property type="match status" value="1"/>
</dbReference>
<proteinExistence type="inferred from homology"/>
<comment type="similarity">
    <text evidence="2">Belongs to the steroid 5-alpha reductase family.</text>
</comment>
<dbReference type="PANTHER" id="PTHR10556">
    <property type="entry name" value="3-OXO-5-ALPHA-STEROID 4-DEHYDROGENASE"/>
    <property type="match status" value="1"/>
</dbReference>
<evidence type="ECO:0000256" key="10">
    <source>
        <dbReference type="SAM" id="Phobius"/>
    </source>
</evidence>
<dbReference type="InterPro" id="IPR001104">
    <property type="entry name" value="3-oxo-5_a-steroid_4-DH_C"/>
</dbReference>
<comment type="subcellular location">
    <subcellularLocation>
        <location evidence="1">Endoplasmic reticulum membrane</location>
        <topology evidence="1">Multi-pass membrane protein</topology>
    </subcellularLocation>
</comment>
<evidence type="ECO:0000259" key="11">
    <source>
        <dbReference type="PROSITE" id="PS50053"/>
    </source>
</evidence>